<keyword evidence="4" id="KW-1185">Reference proteome</keyword>
<reference evidence="3 4" key="1">
    <citation type="submission" date="2021-04" db="EMBL/GenBank/DDBJ databases">
        <authorList>
            <person name="Huq M.A."/>
        </authorList>
    </citation>
    <scope>NUCLEOTIDE SEQUENCE [LARGE SCALE GENOMIC DNA]</scope>
    <source>
        <strain evidence="3 4">MAH-13</strain>
    </source>
</reference>
<keyword evidence="2" id="KW-0732">Signal</keyword>
<evidence type="ECO:0008006" key="5">
    <source>
        <dbReference type="Google" id="ProtNLM"/>
    </source>
</evidence>
<dbReference type="EMBL" id="JAGJRS010000016">
    <property type="protein sequence ID" value="MBP1474267.1"/>
    <property type="molecule type" value="Genomic_DNA"/>
</dbReference>
<evidence type="ECO:0000256" key="2">
    <source>
        <dbReference type="SAM" id="SignalP"/>
    </source>
</evidence>
<feature type="signal peptide" evidence="2">
    <location>
        <begin position="1"/>
        <end position="24"/>
    </location>
</feature>
<sequence length="493" mass="53912">MKLGMCAQWTAVSLFVAALTGCQALPRNPTTLTQPVSTSIADAYPTVNWLDVALRHREPQALAPRAGQRLRPGYYTMELQSFCLHAGAYGPSRGAGYEIGPLLGRDAAAIRTVLQNAAHHPEINQGDVQRLVWIIESHALNDGLEPAFAARTAPLLVGAPTLVPMLESHSGAGFGLGAWLPGQVQEVLGKVSSLQSKLTDMSLSFAELERVAVPVAPGGLRTIDPGHWSYQAEGYYLRAFPHSYQHTTVELLRLAPVVVERDTQGRMSALASGEQRIEIRYTGSVTAPLSVDGRAALATWPVASVTFSDTTGRHTIDNFPPLPAYPEPTPGSGPQPTNAMADYYRQAQQMHEAYDHIRPDTPGDRSNKIERIHDFIDSVEDLADSWNSLKDAHDRLNQGLHPDERALRDFIDVGFFEDGLEAAIKITDKKAQSDWLREWLQRTTNAWAYVTCVLAGDCPPPGQDDPQLDLSGKTAIPGDTGQQRLGFSLRPYR</sequence>
<evidence type="ECO:0000313" key="3">
    <source>
        <dbReference type="EMBL" id="MBP1474267.1"/>
    </source>
</evidence>
<dbReference type="Proteomes" id="UP000823790">
    <property type="component" value="Unassembled WGS sequence"/>
</dbReference>
<proteinExistence type="predicted"/>
<dbReference type="RefSeq" id="WP_209618715.1">
    <property type="nucleotide sequence ID" value="NZ_JAGJRS010000016.1"/>
</dbReference>
<accession>A0ABS4DMJ3</accession>
<protein>
    <recommendedName>
        <fullName evidence="5">Lipoprotein</fullName>
    </recommendedName>
</protein>
<evidence type="ECO:0000256" key="1">
    <source>
        <dbReference type="SAM" id="MobiDB-lite"/>
    </source>
</evidence>
<feature type="chain" id="PRO_5046699790" description="Lipoprotein" evidence="2">
    <location>
        <begin position="25"/>
        <end position="493"/>
    </location>
</feature>
<dbReference type="PROSITE" id="PS51257">
    <property type="entry name" value="PROKAR_LIPOPROTEIN"/>
    <property type="match status" value="1"/>
</dbReference>
<comment type="caution">
    <text evidence="3">The sequence shown here is derived from an EMBL/GenBank/DDBJ whole genome shotgun (WGS) entry which is preliminary data.</text>
</comment>
<gene>
    <name evidence="3" type="ORF">J7I44_08145</name>
</gene>
<evidence type="ECO:0000313" key="4">
    <source>
        <dbReference type="Proteomes" id="UP000823790"/>
    </source>
</evidence>
<organism evidence="3 4">
    <name type="scientific">Frateuria flava</name>
    <dbReference type="NCBI Taxonomy" id="2821489"/>
    <lineage>
        <taxon>Bacteria</taxon>
        <taxon>Pseudomonadati</taxon>
        <taxon>Pseudomonadota</taxon>
        <taxon>Gammaproteobacteria</taxon>
        <taxon>Lysobacterales</taxon>
        <taxon>Rhodanobacteraceae</taxon>
        <taxon>Frateuria</taxon>
    </lineage>
</organism>
<feature type="region of interest" description="Disordered" evidence="1">
    <location>
        <begin position="463"/>
        <end position="483"/>
    </location>
</feature>
<name>A0ABS4DMJ3_9GAMM</name>